<name>A0A5K1K264_9APHY</name>
<keyword evidence="1" id="KW-0812">Transmembrane</keyword>
<dbReference type="EMBL" id="LR727815">
    <property type="protein sequence ID" value="VWO99677.1"/>
    <property type="molecule type" value="Genomic_DNA"/>
</dbReference>
<dbReference type="AlphaFoldDB" id="A0A5K1K264"/>
<evidence type="ECO:0000313" key="2">
    <source>
        <dbReference type="EMBL" id="VWO99677.1"/>
    </source>
</evidence>
<sequence length="120" mass="12732">MSAQLGIPPAALATLKESLTCLLLGTVVATGVYGITVLQAYTYFRHAGQRSTGADFCPKVAMLFILDTLSMILNVDGLYDYVIRDYGNPILLLKVPGTLAFENGVTASVMGLSELKGVSD</sequence>
<organism evidence="2">
    <name type="scientific">Ganoderma boninense</name>
    <dbReference type="NCBI Taxonomy" id="34458"/>
    <lineage>
        <taxon>Eukaryota</taxon>
        <taxon>Fungi</taxon>
        <taxon>Dikarya</taxon>
        <taxon>Basidiomycota</taxon>
        <taxon>Agaricomycotina</taxon>
        <taxon>Agaricomycetes</taxon>
        <taxon>Polyporales</taxon>
        <taxon>Polyporaceae</taxon>
        <taxon>Ganoderma</taxon>
    </lineage>
</organism>
<keyword evidence="2" id="KW-0560">Oxidoreductase</keyword>
<dbReference type="EC" id="1.1.1.252" evidence="2"/>
<reference evidence="2" key="1">
    <citation type="submission" date="2019-10" db="EMBL/GenBank/DDBJ databases">
        <authorList>
            <person name="Nor Muhammad N."/>
        </authorList>
    </citation>
    <scope>NUCLEOTIDE SEQUENCE</scope>
</reference>
<accession>A0A5K1K264</accession>
<keyword evidence="1" id="KW-1133">Transmembrane helix</keyword>
<gene>
    <name evidence="2" type="primary">Q12634</name>
</gene>
<evidence type="ECO:0000256" key="1">
    <source>
        <dbReference type="SAM" id="Phobius"/>
    </source>
</evidence>
<keyword evidence="1" id="KW-0472">Membrane</keyword>
<feature type="transmembrane region" description="Helical" evidence="1">
    <location>
        <begin position="22"/>
        <end position="44"/>
    </location>
</feature>
<dbReference type="GO" id="GO:0047039">
    <property type="term" value="F:tetrahydroxynaphthalene reductase activity"/>
    <property type="evidence" value="ECO:0007669"/>
    <property type="project" value="UniProtKB-EC"/>
</dbReference>
<proteinExistence type="predicted"/>
<protein>
    <submittedName>
        <fullName evidence="2">Tetrahydroxynaphthalene reductase (THNR))</fullName>
        <ecNumber evidence="2">1.1.1.252</ecNumber>
    </submittedName>
</protein>